<dbReference type="OMA" id="DEFELWG"/>
<evidence type="ECO:0000313" key="12">
    <source>
        <dbReference type="Proteomes" id="UP000006671"/>
    </source>
</evidence>
<dbReference type="GO" id="GO:0006891">
    <property type="term" value="P:intra-Golgi vesicle-mediated transport"/>
    <property type="evidence" value="ECO:0007669"/>
    <property type="project" value="TreeGrafter"/>
</dbReference>
<dbReference type="InParanoid" id="D2UZA5"/>
<dbReference type="Pfam" id="PF04136">
    <property type="entry name" value="COG3_N"/>
    <property type="match status" value="1"/>
</dbReference>
<comment type="similarity">
    <text evidence="2">Belongs to the COG3 family.</text>
</comment>
<dbReference type="RefSeq" id="XP_002682861.1">
    <property type="nucleotide sequence ID" value="XM_002682815.1"/>
</dbReference>
<dbReference type="GO" id="GO:0017119">
    <property type="term" value="C:Golgi transport complex"/>
    <property type="evidence" value="ECO:0007669"/>
    <property type="project" value="TreeGrafter"/>
</dbReference>
<dbReference type="GO" id="GO:0000139">
    <property type="term" value="C:Golgi membrane"/>
    <property type="evidence" value="ECO:0007669"/>
    <property type="project" value="UniProtKB-SubCell"/>
</dbReference>
<keyword evidence="12" id="KW-1185">Reference proteome</keyword>
<evidence type="ECO:0000259" key="10">
    <source>
        <dbReference type="Pfam" id="PF20671"/>
    </source>
</evidence>
<dbReference type="KEGG" id="ngr:NAEGRDRAFT_29692"/>
<dbReference type="PANTHER" id="PTHR13302:SF8">
    <property type="entry name" value="CONSERVED OLIGOMERIC GOLGI COMPLEX SUBUNIT 3"/>
    <property type="match status" value="1"/>
</dbReference>
<dbReference type="VEuPathDB" id="AmoebaDB:NAEGRDRAFT_29692"/>
<evidence type="ECO:0000256" key="2">
    <source>
        <dbReference type="ARBA" id="ARBA00009936"/>
    </source>
</evidence>
<dbReference type="InterPro" id="IPR007265">
    <property type="entry name" value="COG_su3"/>
</dbReference>
<protein>
    <recommendedName>
        <fullName evidence="3">Conserved oligomeric Golgi complex subunit 3</fullName>
    </recommendedName>
    <alternativeName>
        <fullName evidence="8">Component of oligomeric Golgi complex 3</fullName>
    </alternativeName>
</protein>
<feature type="domain" description="Conserved oligomeric Golgi complex subunit 3 C-terminal" evidence="10">
    <location>
        <begin position="214"/>
        <end position="530"/>
    </location>
</feature>
<comment type="subcellular location">
    <subcellularLocation>
        <location evidence="1">Golgi apparatus membrane</location>
        <topology evidence="1">Peripheral membrane protein</topology>
    </subcellularLocation>
</comment>
<dbReference type="OrthoDB" id="296793at2759"/>
<dbReference type="STRING" id="5762.D2UZA5"/>
<proteinExistence type="inferred from homology"/>
<dbReference type="GO" id="GO:0005801">
    <property type="term" value="C:cis-Golgi network"/>
    <property type="evidence" value="ECO:0007669"/>
    <property type="project" value="InterPro"/>
</dbReference>
<sequence>MDKPPSSSSSAADDQQSSLVDFSVWNSGDFLYQHDFDQQVDKPYEDYLTKLRHYQELSHSLIVASNNTLALSDDLQEQYQLVSQKTSRLHHDCETLVKETEQLEKFSKELENRLLHFDDMDFLNQQLTSSGFLDVNGETFIKTIGKLDDSINFLSANLEYKEAKTFLTKHKYLLSKSLAHLRDTIGSKIKATTDAQFVKLKSLNSIDDSIQEMTHLYIDFKVAVDPLKALIRELEKRGGRRESSVFITDLFDIFIQQRGVLLGLSIERRITLLLNQAKQSENEKTFKTKFIRSSCEYMIQICSQETQLFQQLFSLSKDNRQIGNKFSHFMKGVTNILYERVRELIIEENRIDTLCSLIDILRSDILVERVQNKGKPSQAIEHMVHAMIQDIQERLIYRTSLFITNEIARYVPHPEDIDYPNKLKAQNDPSSSETARKQLDIHYPTLGWTVALLSKLFSALDVVVFEGMAQEAVTICSMSFIDASKKISDKTDALNGSLFLISHFLTLLQELSYFNVSFTKTQTTLDFSHLYEGISRFLKGQASFSVTSLIFDLLSQTRPRLVVNSTDSKRDLEKQLKLACENFILNTVKHVADSCMNFIKKNNINKDSQETSEIMKEISNIKSEMNEEMTTKLTYIKELMKLYLNEDKTTTKLLEPIIEQLVSLYQQLLDFIAESTKLSAEQKAEITRDMLDVESFRKKLTESLKV</sequence>
<keyword evidence="7" id="KW-0472">Membrane</keyword>
<dbReference type="eggNOG" id="KOG2604">
    <property type="taxonomic scope" value="Eukaryota"/>
</dbReference>
<dbReference type="Proteomes" id="UP000006671">
    <property type="component" value="Unassembled WGS sequence"/>
</dbReference>
<keyword evidence="6" id="KW-0333">Golgi apparatus</keyword>
<dbReference type="AlphaFoldDB" id="D2UZA5"/>
<dbReference type="PANTHER" id="PTHR13302">
    <property type="entry name" value="CONSERVED OLIGOMERIC GOLGI COMPLEX COMPONENT 3"/>
    <property type="match status" value="1"/>
</dbReference>
<evidence type="ECO:0000256" key="8">
    <source>
        <dbReference type="ARBA" id="ARBA00031339"/>
    </source>
</evidence>
<feature type="domain" description="Conserved oligomeric Golgi complex subunit 3 N-terminal" evidence="9">
    <location>
        <begin position="47"/>
        <end position="190"/>
    </location>
</feature>
<dbReference type="InterPro" id="IPR048320">
    <property type="entry name" value="COG3_N"/>
</dbReference>
<dbReference type="FunCoup" id="D2UZA5">
    <property type="interactions" value="520"/>
</dbReference>
<dbReference type="GeneID" id="8863248"/>
<evidence type="ECO:0000256" key="5">
    <source>
        <dbReference type="ARBA" id="ARBA00022927"/>
    </source>
</evidence>
<evidence type="ECO:0000256" key="6">
    <source>
        <dbReference type="ARBA" id="ARBA00023034"/>
    </source>
</evidence>
<dbReference type="GO" id="GO:0007030">
    <property type="term" value="P:Golgi organization"/>
    <property type="evidence" value="ECO:0007669"/>
    <property type="project" value="TreeGrafter"/>
</dbReference>
<evidence type="ECO:0000256" key="1">
    <source>
        <dbReference type="ARBA" id="ARBA00004395"/>
    </source>
</evidence>
<accession>D2UZA5</accession>
<evidence type="ECO:0000256" key="4">
    <source>
        <dbReference type="ARBA" id="ARBA00022448"/>
    </source>
</evidence>
<keyword evidence="4" id="KW-0813">Transport</keyword>
<dbReference type="GO" id="GO:0006886">
    <property type="term" value="P:intracellular protein transport"/>
    <property type="evidence" value="ECO:0007669"/>
    <property type="project" value="InterPro"/>
</dbReference>
<gene>
    <name evidence="11" type="ORF">NAEGRDRAFT_29692</name>
</gene>
<evidence type="ECO:0000259" key="9">
    <source>
        <dbReference type="Pfam" id="PF04136"/>
    </source>
</evidence>
<keyword evidence="5" id="KW-0653">Protein transport</keyword>
<dbReference type="InterPro" id="IPR048685">
    <property type="entry name" value="COG3_C"/>
</dbReference>
<evidence type="ECO:0000256" key="7">
    <source>
        <dbReference type="ARBA" id="ARBA00023136"/>
    </source>
</evidence>
<dbReference type="Pfam" id="PF20671">
    <property type="entry name" value="COG3_C"/>
    <property type="match status" value="1"/>
</dbReference>
<dbReference type="EMBL" id="GG738846">
    <property type="protein sequence ID" value="EFC50117.1"/>
    <property type="molecule type" value="Genomic_DNA"/>
</dbReference>
<evidence type="ECO:0000256" key="3">
    <source>
        <dbReference type="ARBA" id="ARBA00020976"/>
    </source>
</evidence>
<organism evidence="12">
    <name type="scientific">Naegleria gruberi</name>
    <name type="common">Amoeba</name>
    <dbReference type="NCBI Taxonomy" id="5762"/>
    <lineage>
        <taxon>Eukaryota</taxon>
        <taxon>Discoba</taxon>
        <taxon>Heterolobosea</taxon>
        <taxon>Tetramitia</taxon>
        <taxon>Eutetramitia</taxon>
        <taxon>Vahlkampfiidae</taxon>
        <taxon>Naegleria</taxon>
    </lineage>
</organism>
<evidence type="ECO:0000313" key="11">
    <source>
        <dbReference type="EMBL" id="EFC50117.1"/>
    </source>
</evidence>
<reference evidence="11 12" key="1">
    <citation type="journal article" date="2010" name="Cell">
        <title>The genome of Naegleria gruberi illuminates early eukaryotic versatility.</title>
        <authorList>
            <person name="Fritz-Laylin L.K."/>
            <person name="Prochnik S.E."/>
            <person name="Ginger M.L."/>
            <person name="Dacks J.B."/>
            <person name="Carpenter M.L."/>
            <person name="Field M.C."/>
            <person name="Kuo A."/>
            <person name="Paredez A."/>
            <person name="Chapman J."/>
            <person name="Pham J."/>
            <person name="Shu S."/>
            <person name="Neupane R."/>
            <person name="Cipriano M."/>
            <person name="Mancuso J."/>
            <person name="Tu H."/>
            <person name="Salamov A."/>
            <person name="Lindquist E."/>
            <person name="Shapiro H."/>
            <person name="Lucas S."/>
            <person name="Grigoriev I.V."/>
            <person name="Cande W.Z."/>
            <person name="Fulton C."/>
            <person name="Rokhsar D.S."/>
            <person name="Dawson S.C."/>
        </authorList>
    </citation>
    <scope>NUCLEOTIDE SEQUENCE [LARGE SCALE GENOMIC DNA]</scope>
    <source>
        <strain evidence="11 12">NEG-M</strain>
    </source>
</reference>
<name>D2UZA5_NAEGR</name>